<accession>A0A6A5Z7C6</accession>
<dbReference type="Pfam" id="PF00248">
    <property type="entry name" value="Aldo_ket_red"/>
    <property type="match status" value="1"/>
</dbReference>
<evidence type="ECO:0000313" key="4">
    <source>
        <dbReference type="Proteomes" id="UP000799770"/>
    </source>
</evidence>
<dbReference type="Proteomes" id="UP000799770">
    <property type="component" value="Unassembled WGS sequence"/>
</dbReference>
<dbReference type="SUPFAM" id="SSF51430">
    <property type="entry name" value="NAD(P)-linked oxidoreductase"/>
    <property type="match status" value="1"/>
</dbReference>
<evidence type="ECO:0000256" key="1">
    <source>
        <dbReference type="ARBA" id="ARBA00023002"/>
    </source>
</evidence>
<keyword evidence="1" id="KW-0560">Oxidoreductase</keyword>
<name>A0A6A5Z7C6_9PLEO</name>
<protein>
    <recommendedName>
        <fullName evidence="2">NADP-dependent oxidoreductase domain-containing protein</fullName>
    </recommendedName>
</protein>
<dbReference type="GO" id="GO:0016491">
    <property type="term" value="F:oxidoreductase activity"/>
    <property type="evidence" value="ECO:0007669"/>
    <property type="project" value="UniProtKB-KW"/>
</dbReference>
<dbReference type="InterPro" id="IPR023210">
    <property type="entry name" value="NADP_OxRdtase_dom"/>
</dbReference>
<evidence type="ECO:0000313" key="3">
    <source>
        <dbReference type="EMBL" id="KAF2115350.1"/>
    </source>
</evidence>
<reference evidence="3" key="1">
    <citation type="journal article" date="2020" name="Stud. Mycol.">
        <title>101 Dothideomycetes genomes: a test case for predicting lifestyles and emergence of pathogens.</title>
        <authorList>
            <person name="Haridas S."/>
            <person name="Albert R."/>
            <person name="Binder M."/>
            <person name="Bloem J."/>
            <person name="Labutti K."/>
            <person name="Salamov A."/>
            <person name="Andreopoulos B."/>
            <person name="Baker S."/>
            <person name="Barry K."/>
            <person name="Bills G."/>
            <person name="Bluhm B."/>
            <person name="Cannon C."/>
            <person name="Castanera R."/>
            <person name="Culley D."/>
            <person name="Daum C."/>
            <person name="Ezra D."/>
            <person name="Gonzalez J."/>
            <person name="Henrissat B."/>
            <person name="Kuo A."/>
            <person name="Liang C."/>
            <person name="Lipzen A."/>
            <person name="Lutzoni F."/>
            <person name="Magnuson J."/>
            <person name="Mondo S."/>
            <person name="Nolan M."/>
            <person name="Ohm R."/>
            <person name="Pangilinan J."/>
            <person name="Park H.-J."/>
            <person name="Ramirez L."/>
            <person name="Alfaro M."/>
            <person name="Sun H."/>
            <person name="Tritt A."/>
            <person name="Yoshinaga Y."/>
            <person name="Zwiers L.-H."/>
            <person name="Turgeon B."/>
            <person name="Goodwin S."/>
            <person name="Spatafora J."/>
            <person name="Crous P."/>
            <person name="Grigoriev I."/>
        </authorList>
    </citation>
    <scope>NUCLEOTIDE SEQUENCE</scope>
    <source>
        <strain evidence="3">CBS 627.86</strain>
    </source>
</reference>
<feature type="domain" description="NADP-dependent oxidoreductase" evidence="2">
    <location>
        <begin position="9"/>
        <end position="69"/>
    </location>
</feature>
<dbReference type="OrthoDB" id="1659429at2759"/>
<dbReference type="EMBL" id="ML977323">
    <property type="protein sequence ID" value="KAF2115350.1"/>
    <property type="molecule type" value="Genomic_DNA"/>
</dbReference>
<organism evidence="3 4">
    <name type="scientific">Lophiotrema nucula</name>
    <dbReference type="NCBI Taxonomy" id="690887"/>
    <lineage>
        <taxon>Eukaryota</taxon>
        <taxon>Fungi</taxon>
        <taxon>Dikarya</taxon>
        <taxon>Ascomycota</taxon>
        <taxon>Pezizomycotina</taxon>
        <taxon>Dothideomycetes</taxon>
        <taxon>Pleosporomycetidae</taxon>
        <taxon>Pleosporales</taxon>
        <taxon>Lophiotremataceae</taxon>
        <taxon>Lophiotrema</taxon>
    </lineage>
</organism>
<gene>
    <name evidence="3" type="ORF">BDV96DRAFT_575325</name>
</gene>
<proteinExistence type="predicted"/>
<keyword evidence="4" id="KW-1185">Reference proteome</keyword>
<dbReference type="AlphaFoldDB" id="A0A6A5Z7C6"/>
<evidence type="ECO:0000259" key="2">
    <source>
        <dbReference type="Pfam" id="PF00248"/>
    </source>
</evidence>
<sequence length="82" mass="9105">MEEIKPSLAMLKRIAKKHNISESAVALNYNMCKGITPVVGVRKPQQAEDNSKTLGWRLSNAEILEIDAVSFEGYATSLWQQG</sequence>
<dbReference type="InterPro" id="IPR036812">
    <property type="entry name" value="NAD(P)_OxRdtase_dom_sf"/>
</dbReference>
<dbReference type="Gene3D" id="3.20.20.100">
    <property type="entry name" value="NADP-dependent oxidoreductase domain"/>
    <property type="match status" value="1"/>
</dbReference>